<comment type="caution">
    <text evidence="2">The sequence shown here is derived from an EMBL/GenBank/DDBJ whole genome shotgun (WGS) entry which is preliminary data.</text>
</comment>
<dbReference type="EMBL" id="JACGCI010000120">
    <property type="protein sequence ID" value="KAF6744493.1"/>
    <property type="molecule type" value="Genomic_DNA"/>
</dbReference>
<proteinExistence type="predicted"/>
<keyword evidence="1" id="KW-0472">Membrane</keyword>
<evidence type="ECO:0000256" key="1">
    <source>
        <dbReference type="SAM" id="Phobius"/>
    </source>
</evidence>
<reference evidence="2 3" key="1">
    <citation type="submission" date="2020-07" db="EMBL/GenBank/DDBJ databases">
        <title>Comparative genomics of pyrophilous fungi reveals a link between fire events and developmental genes.</title>
        <authorList>
            <consortium name="DOE Joint Genome Institute"/>
            <person name="Steindorff A.S."/>
            <person name="Carver A."/>
            <person name="Calhoun S."/>
            <person name="Stillman K."/>
            <person name="Liu H."/>
            <person name="Lipzen A."/>
            <person name="Pangilinan J."/>
            <person name="Labutti K."/>
            <person name="Bruns T.D."/>
            <person name="Grigoriev I.V."/>
        </authorList>
    </citation>
    <scope>NUCLEOTIDE SEQUENCE [LARGE SCALE GENOMIC DNA]</scope>
    <source>
        <strain evidence="2 3">CBS 144469</strain>
    </source>
</reference>
<evidence type="ECO:0000313" key="2">
    <source>
        <dbReference type="EMBL" id="KAF6744493.1"/>
    </source>
</evidence>
<evidence type="ECO:0000313" key="3">
    <source>
        <dbReference type="Proteomes" id="UP000521943"/>
    </source>
</evidence>
<keyword evidence="1" id="KW-1133">Transmembrane helix</keyword>
<feature type="transmembrane region" description="Helical" evidence="1">
    <location>
        <begin position="163"/>
        <end position="183"/>
    </location>
</feature>
<dbReference type="AlphaFoldDB" id="A0A8H6HCL6"/>
<sequence>MPYEMQRDITKDMNLPDLTAIASLVPTLARDTIHARLTSLLASQHLDPEGFLEKMAETNTVLSGSGALEIILPGTCTPGDLDLYCPRDEGQTLSSYLEANSFNKYEYSSTSIERRSEDGQSDDDEHYDSRNGIKSIIRLRHEAHGSKIHIIESLSLSPLVPLFFFHSTVVMNFVSATAAVCFYPELTFQHKGK</sequence>
<protein>
    <submittedName>
        <fullName evidence="2">Uncharacterized protein</fullName>
    </submittedName>
</protein>
<accession>A0A8H6HCL6</accession>
<name>A0A8H6HCL6_9AGAR</name>
<dbReference type="Proteomes" id="UP000521943">
    <property type="component" value="Unassembled WGS sequence"/>
</dbReference>
<dbReference type="OrthoDB" id="3067340at2759"/>
<gene>
    <name evidence="2" type="ORF">DFP72DRAFT_825713</name>
</gene>
<keyword evidence="1" id="KW-0812">Transmembrane</keyword>
<organism evidence="2 3">
    <name type="scientific">Ephemerocybe angulata</name>
    <dbReference type="NCBI Taxonomy" id="980116"/>
    <lineage>
        <taxon>Eukaryota</taxon>
        <taxon>Fungi</taxon>
        <taxon>Dikarya</taxon>
        <taxon>Basidiomycota</taxon>
        <taxon>Agaricomycotina</taxon>
        <taxon>Agaricomycetes</taxon>
        <taxon>Agaricomycetidae</taxon>
        <taxon>Agaricales</taxon>
        <taxon>Agaricineae</taxon>
        <taxon>Psathyrellaceae</taxon>
        <taxon>Ephemerocybe</taxon>
    </lineage>
</organism>
<keyword evidence="3" id="KW-1185">Reference proteome</keyword>